<dbReference type="AlphaFoldDB" id="A0A1V4QEC7"/>
<dbReference type="Proteomes" id="UP000191663">
    <property type="component" value="Unassembled WGS sequence"/>
</dbReference>
<protein>
    <recommendedName>
        <fullName evidence="2">PatA-like N-terminal domain-containing protein</fullName>
    </recommendedName>
</protein>
<evidence type="ECO:0000256" key="1">
    <source>
        <dbReference type="SAM" id="MobiDB-lite"/>
    </source>
</evidence>
<dbReference type="Pfam" id="PF14332">
    <property type="entry name" value="DUF4388"/>
    <property type="match status" value="1"/>
</dbReference>
<reference evidence="4" key="1">
    <citation type="submission" date="2017-01" db="EMBL/GenBank/DDBJ databases">
        <title>Novel pathways for hydrocarbon cycling and metabolic interdependencies in hydrothermal sediment communities.</title>
        <authorList>
            <person name="Dombrowski N."/>
            <person name="Seitz K."/>
            <person name="Teske A."/>
            <person name="Baker B."/>
        </authorList>
    </citation>
    <scope>NUCLEOTIDE SEQUENCE [LARGE SCALE GENOMIC DNA]</scope>
</reference>
<accession>A0A1V4QEC7</accession>
<proteinExistence type="predicted"/>
<sequence length="213" mass="23763">MALEGNLQDFELTDVFQLIQLGQKDGGLRIQSPDDVGVVYFKGGIVVHARTNKLQGEPAIDAILSWRKGRFVFNPGEETMENTVNLPIQQVILEAARRIDELHKIQKLIPSFDLVVKIVEVPKAGVEKIHLKPEEWKVLSFVDGTLTIKQIAGRANISEFEVGKILYGMISSGLVEVVESKPEEEKTSEEKPEEEKGPEKKEGGGLFGIFRKK</sequence>
<dbReference type="EMBL" id="MUKB01000089">
    <property type="protein sequence ID" value="OPX17694.1"/>
    <property type="molecule type" value="Genomic_DNA"/>
</dbReference>
<feature type="domain" description="PatA-like N-terminal" evidence="2">
    <location>
        <begin position="4"/>
        <end position="102"/>
    </location>
</feature>
<dbReference type="PANTHER" id="PTHR36304:SF4">
    <property type="entry name" value="DUF4388 DOMAIN-CONTAINING PROTEIN"/>
    <property type="match status" value="1"/>
</dbReference>
<dbReference type="InterPro" id="IPR025497">
    <property type="entry name" value="PatA-like_N"/>
</dbReference>
<comment type="caution">
    <text evidence="3">The sequence shown here is derived from an EMBL/GenBank/DDBJ whole genome shotgun (WGS) entry which is preliminary data.</text>
</comment>
<feature type="region of interest" description="Disordered" evidence="1">
    <location>
        <begin position="179"/>
        <end position="213"/>
    </location>
</feature>
<dbReference type="PANTHER" id="PTHR36304">
    <property type="entry name" value="DOMAIN GTPASE-ACTIVATING PROTEIN, PUTATIVE-RELATED-RELATED"/>
    <property type="match status" value="1"/>
</dbReference>
<gene>
    <name evidence="3" type="ORF">BXT86_05125</name>
</gene>
<organism evidence="3 4">
    <name type="scientific">candidate division WOR-3 bacterium 4484_100</name>
    <dbReference type="NCBI Taxonomy" id="1936077"/>
    <lineage>
        <taxon>Bacteria</taxon>
        <taxon>Bacteria division WOR-3</taxon>
    </lineage>
</organism>
<evidence type="ECO:0000313" key="4">
    <source>
        <dbReference type="Proteomes" id="UP000191663"/>
    </source>
</evidence>
<feature type="compositionally biased region" description="Basic and acidic residues" evidence="1">
    <location>
        <begin position="179"/>
        <end position="203"/>
    </location>
</feature>
<name>A0A1V4QEC7_UNCW3</name>
<evidence type="ECO:0000313" key="3">
    <source>
        <dbReference type="EMBL" id="OPX17694.1"/>
    </source>
</evidence>
<evidence type="ECO:0000259" key="2">
    <source>
        <dbReference type="Pfam" id="PF14332"/>
    </source>
</evidence>